<organism evidence="2 3">
    <name type="scientific">Dreissena polymorpha</name>
    <name type="common">Zebra mussel</name>
    <name type="synonym">Mytilus polymorpha</name>
    <dbReference type="NCBI Taxonomy" id="45954"/>
    <lineage>
        <taxon>Eukaryota</taxon>
        <taxon>Metazoa</taxon>
        <taxon>Spiralia</taxon>
        <taxon>Lophotrochozoa</taxon>
        <taxon>Mollusca</taxon>
        <taxon>Bivalvia</taxon>
        <taxon>Autobranchia</taxon>
        <taxon>Heteroconchia</taxon>
        <taxon>Euheterodonta</taxon>
        <taxon>Imparidentia</taxon>
        <taxon>Neoheterodontei</taxon>
        <taxon>Myida</taxon>
        <taxon>Dreissenoidea</taxon>
        <taxon>Dreissenidae</taxon>
        <taxon>Dreissena</taxon>
    </lineage>
</organism>
<name>A0A9D4MPW1_DREPO</name>
<feature type="compositionally biased region" description="Polar residues" evidence="1">
    <location>
        <begin position="22"/>
        <end position="33"/>
    </location>
</feature>
<evidence type="ECO:0000256" key="1">
    <source>
        <dbReference type="SAM" id="MobiDB-lite"/>
    </source>
</evidence>
<comment type="caution">
    <text evidence="2">The sequence shown here is derived from an EMBL/GenBank/DDBJ whole genome shotgun (WGS) entry which is preliminary data.</text>
</comment>
<dbReference type="Proteomes" id="UP000828390">
    <property type="component" value="Unassembled WGS sequence"/>
</dbReference>
<feature type="compositionally biased region" description="Gly residues" evidence="1">
    <location>
        <begin position="9"/>
        <end position="18"/>
    </location>
</feature>
<proteinExistence type="predicted"/>
<evidence type="ECO:0000313" key="2">
    <source>
        <dbReference type="EMBL" id="KAH3881270.1"/>
    </source>
</evidence>
<reference evidence="2" key="2">
    <citation type="submission" date="2020-11" db="EMBL/GenBank/DDBJ databases">
        <authorList>
            <person name="McCartney M.A."/>
            <person name="Auch B."/>
            <person name="Kono T."/>
            <person name="Mallez S."/>
            <person name="Becker A."/>
            <person name="Gohl D.M."/>
            <person name="Silverstein K.A.T."/>
            <person name="Koren S."/>
            <person name="Bechman K.B."/>
            <person name="Herman A."/>
            <person name="Abrahante J.E."/>
            <person name="Garbe J."/>
        </authorList>
    </citation>
    <scope>NUCLEOTIDE SEQUENCE</scope>
    <source>
        <strain evidence="2">Duluth1</strain>
        <tissue evidence="2">Whole animal</tissue>
    </source>
</reference>
<dbReference type="EMBL" id="JAIWYP010000001">
    <property type="protein sequence ID" value="KAH3881270.1"/>
    <property type="molecule type" value="Genomic_DNA"/>
</dbReference>
<keyword evidence="3" id="KW-1185">Reference proteome</keyword>
<feature type="region of interest" description="Disordered" evidence="1">
    <location>
        <begin position="1"/>
        <end position="41"/>
    </location>
</feature>
<accession>A0A9D4MPW1</accession>
<reference evidence="2" key="1">
    <citation type="journal article" date="2019" name="bioRxiv">
        <title>The Genome of the Zebra Mussel, Dreissena polymorpha: A Resource for Invasive Species Research.</title>
        <authorList>
            <person name="McCartney M.A."/>
            <person name="Auch B."/>
            <person name="Kono T."/>
            <person name="Mallez S."/>
            <person name="Zhang Y."/>
            <person name="Obille A."/>
            <person name="Becker A."/>
            <person name="Abrahante J.E."/>
            <person name="Garbe J."/>
            <person name="Badalamenti J.P."/>
            <person name="Herman A."/>
            <person name="Mangelson H."/>
            <person name="Liachko I."/>
            <person name="Sullivan S."/>
            <person name="Sone E.D."/>
            <person name="Koren S."/>
            <person name="Silverstein K.A.T."/>
            <person name="Beckman K.B."/>
            <person name="Gohl D.M."/>
        </authorList>
    </citation>
    <scope>NUCLEOTIDE SEQUENCE</scope>
    <source>
        <strain evidence="2">Duluth1</strain>
        <tissue evidence="2">Whole animal</tissue>
    </source>
</reference>
<gene>
    <name evidence="2" type="ORF">DPMN_005195</name>
</gene>
<protein>
    <submittedName>
        <fullName evidence="2">Uncharacterized protein</fullName>
    </submittedName>
</protein>
<dbReference type="AlphaFoldDB" id="A0A9D4MPW1"/>
<sequence>MLKETLTGSSGGYVGHGDAGLQSGTSTDNTAVASAQAEPLESSNKHGVFNMFSSTTVRQKIRNGEFIELWSFVPKHIYST</sequence>
<evidence type="ECO:0000313" key="3">
    <source>
        <dbReference type="Proteomes" id="UP000828390"/>
    </source>
</evidence>